<evidence type="ECO:0000313" key="5">
    <source>
        <dbReference type="EMBL" id="NIH79138.1"/>
    </source>
</evidence>
<dbReference type="Pfam" id="PF12802">
    <property type="entry name" value="MarR_2"/>
    <property type="match status" value="1"/>
</dbReference>
<proteinExistence type="predicted"/>
<gene>
    <name evidence="5" type="ORF">FHX46_001668</name>
</gene>
<dbReference type="InterPro" id="IPR000835">
    <property type="entry name" value="HTH_MarR-typ"/>
</dbReference>
<evidence type="ECO:0000256" key="3">
    <source>
        <dbReference type="ARBA" id="ARBA00023163"/>
    </source>
</evidence>
<dbReference type="InterPro" id="IPR023187">
    <property type="entry name" value="Tscrpt_reg_MarR-type_CS"/>
</dbReference>
<dbReference type="RefSeq" id="WP_167112142.1">
    <property type="nucleotide sequence ID" value="NZ_JAANOU010000001.1"/>
</dbReference>
<evidence type="ECO:0000313" key="6">
    <source>
        <dbReference type="Proteomes" id="UP000754495"/>
    </source>
</evidence>
<feature type="domain" description="HTH marR-type" evidence="4">
    <location>
        <begin position="1"/>
        <end position="132"/>
    </location>
</feature>
<organism evidence="5 6">
    <name type="scientific">Amycolatopsis viridis</name>
    <dbReference type="NCBI Taxonomy" id="185678"/>
    <lineage>
        <taxon>Bacteria</taxon>
        <taxon>Bacillati</taxon>
        <taxon>Actinomycetota</taxon>
        <taxon>Actinomycetes</taxon>
        <taxon>Pseudonocardiales</taxon>
        <taxon>Pseudonocardiaceae</taxon>
        <taxon>Amycolatopsis</taxon>
    </lineage>
</organism>
<keyword evidence="1" id="KW-0805">Transcription regulation</keyword>
<reference evidence="5 6" key="1">
    <citation type="submission" date="2020-03" db="EMBL/GenBank/DDBJ databases">
        <title>Sequencing the genomes of 1000 actinobacteria strains.</title>
        <authorList>
            <person name="Klenk H.-P."/>
        </authorList>
    </citation>
    <scope>NUCLEOTIDE SEQUENCE [LARGE SCALE GENOMIC DNA]</scope>
    <source>
        <strain evidence="5 6">DSM 45668</strain>
    </source>
</reference>
<dbReference type="PANTHER" id="PTHR33164:SF99">
    <property type="entry name" value="MARR FAMILY REGULATORY PROTEIN"/>
    <property type="match status" value="1"/>
</dbReference>
<dbReference type="GO" id="GO:0003677">
    <property type="term" value="F:DNA binding"/>
    <property type="evidence" value="ECO:0007669"/>
    <property type="project" value="UniProtKB-KW"/>
</dbReference>
<evidence type="ECO:0000259" key="4">
    <source>
        <dbReference type="PROSITE" id="PS50995"/>
    </source>
</evidence>
<protein>
    <submittedName>
        <fullName evidence="5">DNA-binding MarR family transcriptional regulator</fullName>
    </submittedName>
</protein>
<evidence type="ECO:0000256" key="1">
    <source>
        <dbReference type="ARBA" id="ARBA00023015"/>
    </source>
</evidence>
<dbReference type="PROSITE" id="PS01117">
    <property type="entry name" value="HTH_MARR_1"/>
    <property type="match status" value="1"/>
</dbReference>
<dbReference type="InterPro" id="IPR039422">
    <property type="entry name" value="MarR/SlyA-like"/>
</dbReference>
<sequence length="132" mass="14662">MGDVAEASLVQQWHNLMALHATVSGELECRLQDRHGIGVSEFEALERLATCDHQCRSADLLAAVHLSQSATSRLVARLEKEGLVDRAMCEQDRRGIFVTITEEGRRRYAEAKQTHRAVLRATLAEARIPQAG</sequence>
<evidence type="ECO:0000256" key="2">
    <source>
        <dbReference type="ARBA" id="ARBA00023125"/>
    </source>
</evidence>
<dbReference type="Gene3D" id="1.10.10.10">
    <property type="entry name" value="Winged helix-like DNA-binding domain superfamily/Winged helix DNA-binding domain"/>
    <property type="match status" value="1"/>
</dbReference>
<dbReference type="InterPro" id="IPR036388">
    <property type="entry name" value="WH-like_DNA-bd_sf"/>
</dbReference>
<accession>A0ABX0SRH5</accession>
<dbReference type="PANTHER" id="PTHR33164">
    <property type="entry name" value="TRANSCRIPTIONAL REGULATOR, MARR FAMILY"/>
    <property type="match status" value="1"/>
</dbReference>
<keyword evidence="3" id="KW-0804">Transcription</keyword>
<dbReference type="Proteomes" id="UP000754495">
    <property type="component" value="Unassembled WGS sequence"/>
</dbReference>
<dbReference type="SMART" id="SM00347">
    <property type="entry name" value="HTH_MARR"/>
    <property type="match status" value="1"/>
</dbReference>
<dbReference type="PROSITE" id="PS50995">
    <property type="entry name" value="HTH_MARR_2"/>
    <property type="match status" value="1"/>
</dbReference>
<keyword evidence="6" id="KW-1185">Reference proteome</keyword>
<dbReference type="InterPro" id="IPR036390">
    <property type="entry name" value="WH_DNA-bd_sf"/>
</dbReference>
<keyword evidence="2 5" id="KW-0238">DNA-binding</keyword>
<dbReference type="SUPFAM" id="SSF46785">
    <property type="entry name" value="Winged helix' DNA-binding domain"/>
    <property type="match status" value="1"/>
</dbReference>
<name>A0ABX0SRH5_9PSEU</name>
<dbReference type="EMBL" id="JAANOU010000001">
    <property type="protein sequence ID" value="NIH79138.1"/>
    <property type="molecule type" value="Genomic_DNA"/>
</dbReference>
<comment type="caution">
    <text evidence="5">The sequence shown here is derived from an EMBL/GenBank/DDBJ whole genome shotgun (WGS) entry which is preliminary data.</text>
</comment>